<dbReference type="Proteomes" id="UP000054248">
    <property type="component" value="Unassembled WGS sequence"/>
</dbReference>
<evidence type="ECO:0000313" key="3">
    <source>
        <dbReference type="EMBL" id="KIO20673.1"/>
    </source>
</evidence>
<reference evidence="3 4" key="1">
    <citation type="submission" date="2014-04" db="EMBL/GenBank/DDBJ databases">
        <authorList>
            <consortium name="DOE Joint Genome Institute"/>
            <person name="Kuo A."/>
            <person name="Girlanda M."/>
            <person name="Perotto S."/>
            <person name="Kohler A."/>
            <person name="Nagy L.G."/>
            <person name="Floudas D."/>
            <person name="Copeland A."/>
            <person name="Barry K.W."/>
            <person name="Cichocki N."/>
            <person name="Veneault-Fourrey C."/>
            <person name="LaButti K."/>
            <person name="Lindquist E.A."/>
            <person name="Lipzen A."/>
            <person name="Lundell T."/>
            <person name="Morin E."/>
            <person name="Murat C."/>
            <person name="Sun H."/>
            <person name="Tunlid A."/>
            <person name="Henrissat B."/>
            <person name="Grigoriev I.V."/>
            <person name="Hibbett D.S."/>
            <person name="Martin F."/>
            <person name="Nordberg H.P."/>
            <person name="Cantor M.N."/>
            <person name="Hua S.X."/>
        </authorList>
    </citation>
    <scope>NUCLEOTIDE SEQUENCE [LARGE SCALE GENOMIC DNA]</scope>
    <source>
        <strain evidence="3 4">MUT 4182</strain>
    </source>
</reference>
<keyword evidence="4" id="KW-1185">Reference proteome</keyword>
<dbReference type="AlphaFoldDB" id="A0A0C3KGP3"/>
<evidence type="ECO:0000313" key="4">
    <source>
        <dbReference type="Proteomes" id="UP000054248"/>
    </source>
</evidence>
<feature type="transmembrane region" description="Helical" evidence="2">
    <location>
        <begin position="156"/>
        <end position="175"/>
    </location>
</feature>
<dbReference type="HOGENOM" id="CLU_1518961_0_0_1"/>
<dbReference type="OrthoDB" id="3266087at2759"/>
<accession>A0A0C3KGP3</accession>
<protein>
    <submittedName>
        <fullName evidence="3">Uncharacterized protein</fullName>
    </submittedName>
</protein>
<keyword evidence="2" id="KW-1133">Transmembrane helix</keyword>
<feature type="transmembrane region" description="Helical" evidence="2">
    <location>
        <begin position="102"/>
        <end position="120"/>
    </location>
</feature>
<evidence type="ECO:0000256" key="2">
    <source>
        <dbReference type="SAM" id="Phobius"/>
    </source>
</evidence>
<dbReference type="EMBL" id="KN823165">
    <property type="protein sequence ID" value="KIO20673.1"/>
    <property type="molecule type" value="Genomic_DNA"/>
</dbReference>
<feature type="region of interest" description="Disordered" evidence="1">
    <location>
        <begin position="1"/>
        <end position="85"/>
    </location>
</feature>
<gene>
    <name evidence="3" type="ORF">M407DRAFT_29666</name>
</gene>
<organism evidence="3 4">
    <name type="scientific">Tulasnella calospora MUT 4182</name>
    <dbReference type="NCBI Taxonomy" id="1051891"/>
    <lineage>
        <taxon>Eukaryota</taxon>
        <taxon>Fungi</taxon>
        <taxon>Dikarya</taxon>
        <taxon>Basidiomycota</taxon>
        <taxon>Agaricomycotina</taxon>
        <taxon>Agaricomycetes</taxon>
        <taxon>Cantharellales</taxon>
        <taxon>Tulasnellaceae</taxon>
        <taxon>Tulasnella</taxon>
    </lineage>
</organism>
<keyword evidence="2" id="KW-0812">Transmembrane</keyword>
<name>A0A0C3KGP3_9AGAM</name>
<evidence type="ECO:0000256" key="1">
    <source>
        <dbReference type="SAM" id="MobiDB-lite"/>
    </source>
</evidence>
<sequence>MAIISPRPASFVTAPPPSSRNGYHQQYHLREPRRYSSASRPVSVQHAHHNSVPSTQQSPTSPHSMSYMQSMTANGDSPVRSAFSQQLATSEREGSRLPSLPFQGWAFFLGFILPFFWWIASFTRLDYDAYAMDAEAGAGPRHPPIEIITWRRRCRLMSVFSIIVYIPVIVLAVVFGR</sequence>
<proteinExistence type="predicted"/>
<reference evidence="4" key="2">
    <citation type="submission" date="2015-01" db="EMBL/GenBank/DDBJ databases">
        <title>Evolutionary Origins and Diversification of the Mycorrhizal Mutualists.</title>
        <authorList>
            <consortium name="DOE Joint Genome Institute"/>
            <consortium name="Mycorrhizal Genomics Consortium"/>
            <person name="Kohler A."/>
            <person name="Kuo A."/>
            <person name="Nagy L.G."/>
            <person name="Floudas D."/>
            <person name="Copeland A."/>
            <person name="Barry K.W."/>
            <person name="Cichocki N."/>
            <person name="Veneault-Fourrey C."/>
            <person name="LaButti K."/>
            <person name="Lindquist E.A."/>
            <person name="Lipzen A."/>
            <person name="Lundell T."/>
            <person name="Morin E."/>
            <person name="Murat C."/>
            <person name="Riley R."/>
            <person name="Ohm R."/>
            <person name="Sun H."/>
            <person name="Tunlid A."/>
            <person name="Henrissat B."/>
            <person name="Grigoriev I.V."/>
            <person name="Hibbett D.S."/>
            <person name="Martin F."/>
        </authorList>
    </citation>
    <scope>NUCLEOTIDE SEQUENCE [LARGE SCALE GENOMIC DNA]</scope>
    <source>
        <strain evidence="4">MUT 4182</strain>
    </source>
</reference>
<keyword evidence="2" id="KW-0472">Membrane</keyword>
<feature type="compositionally biased region" description="Low complexity" evidence="1">
    <location>
        <begin position="51"/>
        <end position="66"/>
    </location>
</feature>